<gene>
    <name evidence="2" type="ORF">GCM10011273_30420</name>
</gene>
<keyword evidence="1" id="KW-1133">Transmembrane helix</keyword>
<keyword evidence="3" id="KW-1185">Reference proteome</keyword>
<reference evidence="2" key="2">
    <citation type="submission" date="2020-09" db="EMBL/GenBank/DDBJ databases">
        <authorList>
            <person name="Sun Q."/>
            <person name="Kim S."/>
        </authorList>
    </citation>
    <scope>NUCLEOTIDE SEQUENCE</scope>
    <source>
        <strain evidence="2">KCTC 32296</strain>
    </source>
</reference>
<protein>
    <recommendedName>
        <fullName evidence="4">SMODS and SLOG-associating 2TM effector domain-containing protein</fullName>
    </recommendedName>
</protein>
<comment type="caution">
    <text evidence="2">The sequence shown here is derived from an EMBL/GenBank/DDBJ whole genome shotgun (WGS) entry which is preliminary data.</text>
</comment>
<dbReference type="EMBL" id="BMZB01000005">
    <property type="protein sequence ID" value="GGZ41679.1"/>
    <property type="molecule type" value="Genomic_DNA"/>
</dbReference>
<evidence type="ECO:0000256" key="1">
    <source>
        <dbReference type="SAM" id="Phobius"/>
    </source>
</evidence>
<feature type="transmembrane region" description="Helical" evidence="1">
    <location>
        <begin position="75"/>
        <end position="97"/>
    </location>
</feature>
<sequence>MDSVTTGTEADFARILRETQTRISHAQHAHWEATQVFESLSRTLMLFNLIGGFVVSLLAALPIVVPGAYEANKDTVSLLLFILGGLVSVTSILQASLRWSERSQQHLNAANAYTSLRRQLEIVTLKSRTEAGLSELIAKLADLSETAPAVPQNIWDRAIRKAALKLK</sequence>
<dbReference type="AlphaFoldDB" id="A0A918UYA9"/>
<organism evidence="2 3">
    <name type="scientific">Asticcacaulis endophyticus</name>
    <dbReference type="NCBI Taxonomy" id="1395890"/>
    <lineage>
        <taxon>Bacteria</taxon>
        <taxon>Pseudomonadati</taxon>
        <taxon>Pseudomonadota</taxon>
        <taxon>Alphaproteobacteria</taxon>
        <taxon>Caulobacterales</taxon>
        <taxon>Caulobacteraceae</taxon>
        <taxon>Asticcacaulis</taxon>
    </lineage>
</organism>
<evidence type="ECO:0000313" key="3">
    <source>
        <dbReference type="Proteomes" id="UP000662572"/>
    </source>
</evidence>
<evidence type="ECO:0008006" key="4">
    <source>
        <dbReference type="Google" id="ProtNLM"/>
    </source>
</evidence>
<dbReference type="NCBIfam" id="NF033632">
    <property type="entry name" value="SLATT_4"/>
    <property type="match status" value="1"/>
</dbReference>
<dbReference type="RefSeq" id="WP_189488134.1">
    <property type="nucleotide sequence ID" value="NZ_BMZB01000005.1"/>
</dbReference>
<feature type="transmembrane region" description="Helical" evidence="1">
    <location>
        <begin position="46"/>
        <end position="69"/>
    </location>
</feature>
<evidence type="ECO:0000313" key="2">
    <source>
        <dbReference type="EMBL" id="GGZ41679.1"/>
    </source>
</evidence>
<proteinExistence type="predicted"/>
<dbReference type="Proteomes" id="UP000662572">
    <property type="component" value="Unassembled WGS sequence"/>
</dbReference>
<reference evidence="2" key="1">
    <citation type="journal article" date="2014" name="Int. J. Syst. Evol. Microbiol.">
        <title>Complete genome sequence of Corynebacterium casei LMG S-19264T (=DSM 44701T), isolated from a smear-ripened cheese.</title>
        <authorList>
            <consortium name="US DOE Joint Genome Institute (JGI-PGF)"/>
            <person name="Walter F."/>
            <person name="Albersmeier A."/>
            <person name="Kalinowski J."/>
            <person name="Ruckert C."/>
        </authorList>
    </citation>
    <scope>NUCLEOTIDE SEQUENCE</scope>
    <source>
        <strain evidence="2">KCTC 32296</strain>
    </source>
</reference>
<accession>A0A918UYA9</accession>
<name>A0A918UYA9_9CAUL</name>
<keyword evidence="1" id="KW-0472">Membrane</keyword>
<keyword evidence="1" id="KW-0812">Transmembrane</keyword>